<dbReference type="EMBL" id="PUUL01000104">
    <property type="protein sequence ID" value="RXD51338.1"/>
    <property type="molecule type" value="Genomic_DNA"/>
</dbReference>
<gene>
    <name evidence="2" type="ORF">DB769_17080</name>
    <name evidence="1" type="ORF">G3W61_02775</name>
</gene>
<accession>A0A6L9V4P1</accession>
<evidence type="ECO:0000313" key="4">
    <source>
        <dbReference type="Proteomes" id="UP000471082"/>
    </source>
</evidence>
<dbReference type="NCBIfam" id="NF041543">
    <property type="entry name" value="XopA_Hpa1"/>
    <property type="match status" value="1"/>
</dbReference>
<dbReference type="InterPro" id="IPR048214">
    <property type="entry name" value="XopA_Hpa1-like"/>
</dbReference>
<dbReference type="Proteomes" id="UP000289372">
    <property type="component" value="Unassembled WGS sequence"/>
</dbReference>
<protein>
    <submittedName>
        <fullName evidence="1">Uncharacterized protein</fullName>
    </submittedName>
</protein>
<dbReference type="AlphaFoldDB" id="A0A6L9V4P1"/>
<evidence type="ECO:0000313" key="3">
    <source>
        <dbReference type="Proteomes" id="UP000289372"/>
    </source>
</evidence>
<comment type="caution">
    <text evidence="1">The sequence shown here is derived from an EMBL/GenBank/DDBJ whole genome shotgun (WGS) entry which is preliminary data.</text>
</comment>
<name>A0A6L9V4P1_XANPE</name>
<evidence type="ECO:0000313" key="1">
    <source>
        <dbReference type="EMBL" id="NEL75186.1"/>
    </source>
</evidence>
<dbReference type="RefSeq" id="WP_008575475.1">
    <property type="nucleotide sequence ID" value="NZ_CP018475.1"/>
</dbReference>
<dbReference type="Proteomes" id="UP000471082">
    <property type="component" value="Unassembled WGS sequence"/>
</dbReference>
<reference evidence="1 4" key="2">
    <citation type="submission" date="2019-11" db="EMBL/GenBank/DDBJ databases">
        <title>Genome-resolved metagenomics to study the prevalence of co-infection and intraspecific heterogeneity among plant pathogen metapopulations.</title>
        <authorList>
            <person name="Newberry E."/>
            <person name="Bhandari R."/>
            <person name="Kemble J."/>
            <person name="Sikora E."/>
            <person name="Potnis N."/>
        </authorList>
    </citation>
    <scope>NUCLEOTIDE SEQUENCE [LARGE SCALE GENOMIC DNA]</scope>
    <source>
        <strain evidence="1">Xp_Tom_Tuscaloosa_18b</strain>
    </source>
</reference>
<dbReference type="EMBL" id="JAAGYU010000007">
    <property type="protein sequence ID" value="NEL75186.1"/>
    <property type="molecule type" value="Genomic_DNA"/>
</dbReference>
<reference evidence="2 3" key="1">
    <citation type="submission" date="2018-02" db="EMBL/GenBank/DDBJ databases">
        <title>Characterization of Xanthomonas diversity in transplant houses and field plants.</title>
        <authorList>
            <person name="Abrahamian P."/>
            <person name="Timilsina S."/>
            <person name="Minsavage G.V."/>
            <person name="Goss E.M."/>
            <person name="Jones J.B."/>
            <person name="Vallad G.E."/>
        </authorList>
    </citation>
    <scope>NUCLEOTIDE SEQUENCE [LARGE SCALE GENOMIC DNA]</scope>
    <source>
        <strain evidence="2 3">GEV2132</strain>
    </source>
</reference>
<sequence length="117" mass="12804">MINSLNTSLLGVDSSFIQVNPDQFQKFDSNQCNQGISEKQLDQLLTQFIFSMLLQDDNADDCPNSDKPTDFPSPRTQMLMNIIGDILQAKNGGRLGGLSDGWLNTSLSLSGDTASMQ</sequence>
<organism evidence="1 4">
    <name type="scientific">Xanthomonas perforans</name>
    <dbReference type="NCBI Taxonomy" id="442694"/>
    <lineage>
        <taxon>Bacteria</taxon>
        <taxon>Pseudomonadati</taxon>
        <taxon>Pseudomonadota</taxon>
        <taxon>Gammaproteobacteria</taxon>
        <taxon>Lysobacterales</taxon>
        <taxon>Lysobacteraceae</taxon>
        <taxon>Xanthomonas</taxon>
    </lineage>
</organism>
<dbReference type="GeneID" id="61777311"/>
<evidence type="ECO:0000313" key="2">
    <source>
        <dbReference type="EMBL" id="RXD51338.1"/>
    </source>
</evidence>
<proteinExistence type="predicted"/>